<name>A0A158EFL0_9BURK</name>
<protein>
    <submittedName>
        <fullName evidence="1">GTP cyclohydrolase II</fullName>
    </submittedName>
</protein>
<dbReference type="RefSeq" id="WP_062611773.1">
    <property type="nucleotide sequence ID" value="NZ_FCOX02000088.1"/>
</dbReference>
<keyword evidence="2" id="KW-1185">Reference proteome</keyword>
<comment type="caution">
    <text evidence="1">The sequence shown here is derived from an EMBL/GenBank/DDBJ whole genome shotgun (WGS) entry which is preliminary data.</text>
</comment>
<dbReference type="GO" id="GO:0016787">
    <property type="term" value="F:hydrolase activity"/>
    <property type="evidence" value="ECO:0007669"/>
    <property type="project" value="UniProtKB-KW"/>
</dbReference>
<dbReference type="EMBL" id="FCOX02000088">
    <property type="protein sequence ID" value="SAL05682.1"/>
    <property type="molecule type" value="Genomic_DNA"/>
</dbReference>
<reference evidence="1" key="1">
    <citation type="submission" date="2016-01" db="EMBL/GenBank/DDBJ databases">
        <authorList>
            <person name="Peeters C."/>
        </authorList>
    </citation>
    <scope>NUCLEOTIDE SEQUENCE</scope>
    <source>
        <strain evidence="1">LMG 29321</strain>
    </source>
</reference>
<dbReference type="InterPro" id="IPR023847">
    <property type="entry name" value="MSMEG0572"/>
</dbReference>
<dbReference type="Proteomes" id="UP000071859">
    <property type="component" value="Unassembled WGS sequence"/>
</dbReference>
<dbReference type="Gene3D" id="3.40.1260.10">
    <property type="entry name" value="DsrEFH-like"/>
    <property type="match status" value="1"/>
</dbReference>
<dbReference type="NCBIfam" id="TIGR04044">
    <property type="entry name" value="MSMEG_0572_fam"/>
    <property type="match status" value="1"/>
</dbReference>
<dbReference type="InterPro" id="IPR027396">
    <property type="entry name" value="DsrEFH-like"/>
</dbReference>
<evidence type="ECO:0000313" key="1">
    <source>
        <dbReference type="EMBL" id="SAL05682.1"/>
    </source>
</evidence>
<sequence>MPAVNQPLHKNGDYLVDYEEKVFEDVKAEPGEKALVTFHTVAFEGSIGFVNLLQATRLQRKGFDTSVLLYGPGVTLGLQRGFPTLGDEAFPGHLNFNKQLHKFMAEGGKVYACRFALQALYGHGEASLIEGIRPINPLDVLDLQLLHRKENALVIHTWTV</sequence>
<evidence type="ECO:0000313" key="2">
    <source>
        <dbReference type="Proteomes" id="UP000071859"/>
    </source>
</evidence>
<dbReference type="SUPFAM" id="SSF75169">
    <property type="entry name" value="DsrEFH-like"/>
    <property type="match status" value="1"/>
</dbReference>
<accession>A0A158EFL0</accession>
<organism evidence="1 2">
    <name type="scientific">Caballeronia calidae</name>
    <dbReference type="NCBI Taxonomy" id="1777139"/>
    <lineage>
        <taxon>Bacteria</taxon>
        <taxon>Pseudomonadati</taxon>
        <taxon>Pseudomonadota</taxon>
        <taxon>Betaproteobacteria</taxon>
        <taxon>Burkholderiales</taxon>
        <taxon>Burkholderiaceae</taxon>
        <taxon>Caballeronia</taxon>
    </lineage>
</organism>
<gene>
    <name evidence="1" type="ORF">AWB78_07639</name>
</gene>
<proteinExistence type="predicted"/>
<dbReference type="AlphaFoldDB" id="A0A158EFL0"/>
<dbReference type="OrthoDB" id="553085at2"/>